<dbReference type="InterPro" id="IPR013497">
    <property type="entry name" value="Topo_IA_cen"/>
</dbReference>
<name>A0A371INA5_9FIRM</name>
<dbReference type="Gene3D" id="1.10.290.10">
    <property type="entry name" value="Topoisomerase I, domain 4"/>
    <property type="match status" value="1"/>
</dbReference>
<evidence type="ECO:0000256" key="9">
    <source>
        <dbReference type="ARBA" id="ARBA00023235"/>
    </source>
</evidence>
<comment type="catalytic activity">
    <reaction evidence="1 10">
        <text>ATP-independent breakage of single-stranded DNA, followed by passage and rejoining.</text>
        <dbReference type="EC" id="5.6.2.1"/>
    </reaction>
</comment>
<keyword evidence="9 10" id="KW-0413">Isomerase</keyword>
<dbReference type="RefSeq" id="WP_068914193.1">
    <property type="nucleotide sequence ID" value="NZ_MBEW02000003.1"/>
</dbReference>
<dbReference type="InterPro" id="IPR013498">
    <property type="entry name" value="Topo_IA_Znf"/>
</dbReference>
<dbReference type="InterPro" id="IPR005733">
    <property type="entry name" value="TopoI_bac-type"/>
</dbReference>
<evidence type="ECO:0000256" key="1">
    <source>
        <dbReference type="ARBA" id="ARBA00000213"/>
    </source>
</evidence>
<dbReference type="PROSITE" id="PS50880">
    <property type="entry name" value="TOPRIM"/>
    <property type="match status" value="1"/>
</dbReference>
<gene>
    <name evidence="10" type="primary">topA</name>
    <name evidence="13" type="ORF">BBG48_002205</name>
</gene>
<dbReference type="PROSITE" id="PS00396">
    <property type="entry name" value="TOPO_IA_1"/>
    <property type="match status" value="1"/>
</dbReference>
<dbReference type="SUPFAM" id="SSF56712">
    <property type="entry name" value="Prokaryotic type I DNA topoisomerase"/>
    <property type="match status" value="1"/>
</dbReference>
<dbReference type="SMART" id="SM00437">
    <property type="entry name" value="TOP1Ac"/>
    <property type="match status" value="1"/>
</dbReference>
<dbReference type="Pfam" id="PF01751">
    <property type="entry name" value="Toprim"/>
    <property type="match status" value="1"/>
</dbReference>
<dbReference type="GO" id="GO:0006265">
    <property type="term" value="P:DNA topological change"/>
    <property type="evidence" value="ECO:0007669"/>
    <property type="project" value="UniProtKB-UniRule"/>
</dbReference>
<comment type="similarity">
    <text evidence="2 10">Belongs to the type IA topoisomerase family.</text>
</comment>
<comment type="subunit">
    <text evidence="10">Monomer.</text>
</comment>
<protein>
    <recommendedName>
        <fullName evidence="10">DNA topoisomerase 1</fullName>
        <ecNumber evidence="10">5.6.2.1</ecNumber>
    </recommendedName>
    <alternativeName>
        <fullName evidence="10">DNA topoisomerase I</fullName>
    </alternativeName>
</protein>
<keyword evidence="5" id="KW-0862">Zinc</keyword>
<sequence>MSNLVIVESPAKAKTIEKFLGKNYKVKASIGHIRDLPKSKLGVDIENNFEPNYITIRGKATIANELKKEAKKADKVFLATDPDREGEAISWHLAYILGLSEDEQNRIAFNEITKDAVKNAIKMPRKIDKNLVDSQQARRVIDRLVGYKISPLLWAKISPGLSAGRVQSVATKIICDREKEIEAFIPDEYWSITLNAVTDKSEPIDFEIATKANKKLEIKNKNESDEIVKAIKGKNLEITSIDKKQRKKAAYKPFTTSTLQQDAGIKLGFTTKKTMQLAQQLYEGIAVKGHGTIGLITYMRTDSVRISAEAQAAAKEFIVDTFGEKYHKQYFAKASGKNVQDAHECIRPSHIDLKPSDLETSLNKDQYKLYHLIYTRFMSAMMEDAVFEQLTVKASIDKYGFKANGSKLMFDGYLRMYSYGKSEENILPELRENDSLKVKKILPKQHFTQPPARYNESSLVKTLEELGIGRPSTYSAIISTIQDRGYVKKQQKVLFPTDLGKIVTELLEKYFKEIVDTEFTADIENKLDIIADGDTNWKNIVSDFYKPIEEELKVANSEIEKVDMTEPTDEICEKCGSPMVIKKGRFGKFIACSNYPNCKNTKPILEKVGVKCPICKDGDVIIRKTKKGRAFYGCSNYPNCKFVSWNKPTGELCSVCGSPLVEATGKVKYKVKCSNKDCKYKEY</sequence>
<keyword evidence="7 10" id="KW-0799">Topoisomerase</keyword>
<reference evidence="13 14" key="1">
    <citation type="journal article" date="2016" name="Genome Announc.">
        <title>Draft Genome Sequence of Criibacterium bergeronii gen. nov., sp. nov., Strain CCRI-22567T, Isolated from a Vaginal Sample from a Woman with Bacterial Vaginosis.</title>
        <authorList>
            <person name="Maheux A.F."/>
            <person name="Berube E."/>
            <person name="Boudreau D.K."/>
            <person name="Raymond F."/>
            <person name="Corbeil J."/>
            <person name="Roy P.H."/>
            <person name="Boissinot M."/>
            <person name="Omar R.F."/>
        </authorList>
    </citation>
    <scope>NUCLEOTIDE SEQUENCE [LARGE SCALE GENOMIC DNA]</scope>
    <source>
        <strain evidence="13 14">CCRI-22567</strain>
    </source>
</reference>
<dbReference type="PANTHER" id="PTHR42785:SF1">
    <property type="entry name" value="DNA TOPOISOMERASE"/>
    <property type="match status" value="1"/>
</dbReference>
<evidence type="ECO:0000256" key="8">
    <source>
        <dbReference type="ARBA" id="ARBA00023125"/>
    </source>
</evidence>
<evidence type="ECO:0000256" key="5">
    <source>
        <dbReference type="ARBA" id="ARBA00022833"/>
    </source>
</evidence>
<feature type="site" description="Interaction with DNA" evidence="10">
    <location>
        <position position="142"/>
    </location>
</feature>
<dbReference type="PRINTS" id="PR00417">
    <property type="entry name" value="PRTPISMRASEI"/>
</dbReference>
<dbReference type="InterPro" id="IPR028612">
    <property type="entry name" value="Topoisom_1_IA"/>
</dbReference>
<dbReference type="InterPro" id="IPR023406">
    <property type="entry name" value="Topo_IA_AS"/>
</dbReference>
<feature type="site" description="Interaction with DNA" evidence="10">
    <location>
        <position position="147"/>
    </location>
</feature>
<dbReference type="Gene3D" id="3.30.65.10">
    <property type="entry name" value="Bacterial Topoisomerase I, domain 1"/>
    <property type="match status" value="2"/>
</dbReference>
<keyword evidence="3" id="KW-0479">Metal-binding</keyword>
<dbReference type="Proteomes" id="UP000093352">
    <property type="component" value="Unassembled WGS sequence"/>
</dbReference>
<dbReference type="HAMAP" id="MF_00952">
    <property type="entry name" value="Topoisom_1_prok"/>
    <property type="match status" value="1"/>
</dbReference>
<feature type="domain" description="Toprim" evidence="11">
    <location>
        <begin position="2"/>
        <end position="112"/>
    </location>
</feature>
<dbReference type="SUPFAM" id="SSF57783">
    <property type="entry name" value="Zinc beta-ribbon"/>
    <property type="match status" value="1"/>
</dbReference>
<keyword evidence="14" id="KW-1185">Reference proteome</keyword>
<feature type="region of interest" description="Interaction with DNA" evidence="10">
    <location>
        <begin position="162"/>
        <end position="167"/>
    </location>
</feature>
<dbReference type="SMART" id="SM00493">
    <property type="entry name" value="TOPRIM"/>
    <property type="match status" value="1"/>
</dbReference>
<evidence type="ECO:0000256" key="7">
    <source>
        <dbReference type="ARBA" id="ARBA00023029"/>
    </source>
</evidence>
<organism evidence="13 14">
    <name type="scientific">Criibacterium bergeronii</name>
    <dbReference type="NCBI Taxonomy" id="1871336"/>
    <lineage>
        <taxon>Bacteria</taxon>
        <taxon>Bacillati</taxon>
        <taxon>Bacillota</taxon>
        <taxon>Clostridia</taxon>
        <taxon>Peptostreptococcales</taxon>
        <taxon>Filifactoraceae</taxon>
        <taxon>Criibacterium</taxon>
    </lineage>
</organism>
<feature type="site" description="Interaction with DNA" evidence="10">
    <location>
        <position position="300"/>
    </location>
</feature>
<dbReference type="InterPro" id="IPR023405">
    <property type="entry name" value="Topo_IA_core_domain"/>
</dbReference>
<dbReference type="STRING" id="1871336.BBG48_07220"/>
<dbReference type="GO" id="GO:0008270">
    <property type="term" value="F:zinc ion binding"/>
    <property type="evidence" value="ECO:0007669"/>
    <property type="project" value="UniProtKB-KW"/>
</dbReference>
<dbReference type="AlphaFoldDB" id="A0A371INA5"/>
<dbReference type="InterPro" id="IPR003602">
    <property type="entry name" value="Topo_IA_DNA-bd_dom"/>
</dbReference>
<dbReference type="PROSITE" id="PS52039">
    <property type="entry name" value="TOPO_IA_2"/>
    <property type="match status" value="1"/>
</dbReference>
<evidence type="ECO:0000313" key="14">
    <source>
        <dbReference type="Proteomes" id="UP000093352"/>
    </source>
</evidence>
<evidence type="ECO:0000256" key="4">
    <source>
        <dbReference type="ARBA" id="ARBA00022771"/>
    </source>
</evidence>
<dbReference type="EC" id="5.6.2.1" evidence="10"/>
<evidence type="ECO:0000256" key="6">
    <source>
        <dbReference type="ARBA" id="ARBA00022842"/>
    </source>
</evidence>
<keyword evidence="6" id="KW-0460">Magnesium</keyword>
<evidence type="ECO:0000256" key="10">
    <source>
        <dbReference type="HAMAP-Rule" id="MF_00952"/>
    </source>
</evidence>
<dbReference type="Gene3D" id="1.10.460.10">
    <property type="entry name" value="Topoisomerase I, domain 2"/>
    <property type="match status" value="1"/>
</dbReference>
<feature type="site" description="Interaction with DNA" evidence="10">
    <location>
        <position position="154"/>
    </location>
</feature>
<proteinExistence type="inferred from homology"/>
<evidence type="ECO:0000256" key="3">
    <source>
        <dbReference type="ARBA" id="ARBA00022723"/>
    </source>
</evidence>
<keyword evidence="4" id="KW-0863">Zinc-finger</keyword>
<dbReference type="GO" id="GO:0005694">
    <property type="term" value="C:chromosome"/>
    <property type="evidence" value="ECO:0007669"/>
    <property type="project" value="InterPro"/>
</dbReference>
<dbReference type="Pfam" id="PF01396">
    <property type="entry name" value="Zn_ribbon_Top1"/>
    <property type="match status" value="2"/>
</dbReference>
<accession>A0A371INA5</accession>
<dbReference type="Gene3D" id="3.40.50.140">
    <property type="match status" value="1"/>
</dbReference>
<dbReference type="InterPro" id="IPR034149">
    <property type="entry name" value="TOPRIM_TopoI"/>
</dbReference>
<dbReference type="InterPro" id="IPR003601">
    <property type="entry name" value="Topo_IA_2"/>
</dbReference>
<feature type="site" description="Interaction with DNA" evidence="10">
    <location>
        <position position="32"/>
    </location>
</feature>
<evidence type="ECO:0000259" key="11">
    <source>
        <dbReference type="PROSITE" id="PS50880"/>
    </source>
</evidence>
<keyword evidence="8 10" id="KW-0238">DNA-binding</keyword>
<evidence type="ECO:0000256" key="2">
    <source>
        <dbReference type="ARBA" id="ARBA00009446"/>
    </source>
</evidence>
<dbReference type="GO" id="GO:0003677">
    <property type="term" value="F:DNA binding"/>
    <property type="evidence" value="ECO:0007669"/>
    <property type="project" value="UniProtKB-KW"/>
</dbReference>
<dbReference type="InterPro" id="IPR013825">
    <property type="entry name" value="Topo_IA_cen_sub2"/>
</dbReference>
<feature type="site" description="Interaction with DNA" evidence="10">
    <location>
        <position position="484"/>
    </location>
</feature>
<dbReference type="GO" id="GO:0003917">
    <property type="term" value="F:DNA topoisomerase type I (single strand cut, ATP-independent) activity"/>
    <property type="evidence" value="ECO:0007669"/>
    <property type="project" value="UniProtKB-UniRule"/>
</dbReference>
<dbReference type="EMBL" id="MBEW02000003">
    <property type="protein sequence ID" value="RDY21906.1"/>
    <property type="molecule type" value="Genomic_DNA"/>
</dbReference>
<comment type="function">
    <text evidence="10">Releases the supercoiling and torsional tension of DNA, which is introduced during the DNA replication and transcription, by transiently cleaving and rejoining one strand of the DNA duplex. Introduces a single-strand break via transesterification at a target site in duplex DNA. The scissile phosphodiester is attacked by the catalytic tyrosine of the enzyme, resulting in the formation of a DNA-(5'-phosphotyrosyl)-enzyme intermediate and the expulsion of a 3'-OH DNA strand. The free DNA strand then undergoes passage around the unbroken strand, thus removing DNA supercoils. Finally, in the religation step, the DNA 3'-OH attacks the covalent intermediate to expel the active-site tyrosine and restore the DNA phosphodiester backbone.</text>
</comment>
<dbReference type="InterPro" id="IPR013824">
    <property type="entry name" value="Topo_IA_cen_sub1"/>
</dbReference>
<evidence type="ECO:0000313" key="13">
    <source>
        <dbReference type="EMBL" id="RDY21906.1"/>
    </source>
</evidence>
<dbReference type="PANTHER" id="PTHR42785">
    <property type="entry name" value="DNA TOPOISOMERASE, TYPE IA, CORE"/>
    <property type="match status" value="1"/>
</dbReference>
<dbReference type="CDD" id="cd03363">
    <property type="entry name" value="TOPRIM_TopoIA_TopoI"/>
    <property type="match status" value="1"/>
</dbReference>
<feature type="site" description="Interaction with DNA" evidence="10">
    <location>
        <position position="139"/>
    </location>
</feature>
<dbReference type="CDD" id="cd00186">
    <property type="entry name" value="TOP1Ac"/>
    <property type="match status" value="1"/>
</dbReference>
<dbReference type="NCBIfam" id="TIGR01051">
    <property type="entry name" value="topA_bact"/>
    <property type="match status" value="1"/>
</dbReference>
<feature type="domain" description="Topo IA-type catalytic" evidence="12">
    <location>
        <begin position="128"/>
        <end position="552"/>
    </location>
</feature>
<dbReference type="InterPro" id="IPR013826">
    <property type="entry name" value="Topo_IA_cen_sub3"/>
</dbReference>
<feature type="active site" description="O-(5'-phospho-DNA)-tyrosine intermediate" evidence="10">
    <location>
        <position position="298"/>
    </location>
</feature>
<dbReference type="InterPro" id="IPR006171">
    <property type="entry name" value="TOPRIM_dom"/>
</dbReference>
<comment type="caution">
    <text evidence="13">The sequence shown here is derived from an EMBL/GenBank/DDBJ whole genome shotgun (WGS) entry which is preliminary data.</text>
</comment>
<evidence type="ECO:0000259" key="12">
    <source>
        <dbReference type="PROSITE" id="PS52039"/>
    </source>
</evidence>
<feature type="site" description="Interaction with DNA" evidence="10">
    <location>
        <position position="138"/>
    </location>
</feature>
<dbReference type="SMART" id="SM00436">
    <property type="entry name" value="TOP1Bc"/>
    <property type="match status" value="1"/>
</dbReference>
<dbReference type="InterPro" id="IPR000380">
    <property type="entry name" value="Topo_IA"/>
</dbReference>
<dbReference type="Gene3D" id="2.70.20.10">
    <property type="entry name" value="Topoisomerase I, domain 3"/>
    <property type="match status" value="1"/>
</dbReference>
<dbReference type="Pfam" id="PF01131">
    <property type="entry name" value="Topoisom_bac"/>
    <property type="match status" value="1"/>
</dbReference>